<dbReference type="InterPro" id="IPR000477">
    <property type="entry name" value="RT_dom"/>
</dbReference>
<dbReference type="PANTHER" id="PTHR33064">
    <property type="entry name" value="POL PROTEIN"/>
    <property type="match status" value="1"/>
</dbReference>
<organism evidence="2 3">
    <name type="scientific">Rotaria magnacalcarata</name>
    <dbReference type="NCBI Taxonomy" id="392030"/>
    <lineage>
        <taxon>Eukaryota</taxon>
        <taxon>Metazoa</taxon>
        <taxon>Spiralia</taxon>
        <taxon>Gnathifera</taxon>
        <taxon>Rotifera</taxon>
        <taxon>Eurotatoria</taxon>
        <taxon>Bdelloidea</taxon>
        <taxon>Philodinida</taxon>
        <taxon>Philodinidae</taxon>
        <taxon>Rotaria</taxon>
    </lineage>
</organism>
<dbReference type="InterPro" id="IPR043128">
    <property type="entry name" value="Rev_trsase/Diguanyl_cyclase"/>
</dbReference>
<accession>A0A820N725</accession>
<dbReference type="Gene3D" id="3.30.70.270">
    <property type="match status" value="2"/>
</dbReference>
<dbReference type="InterPro" id="IPR051320">
    <property type="entry name" value="Viral_Replic_Matur_Polypro"/>
</dbReference>
<proteinExistence type="predicted"/>
<dbReference type="Proteomes" id="UP000663842">
    <property type="component" value="Unassembled WGS sequence"/>
</dbReference>
<name>A0A820N725_9BILA</name>
<dbReference type="EMBL" id="CAJOBF010021136">
    <property type="protein sequence ID" value="CAF4385629.1"/>
    <property type="molecule type" value="Genomic_DNA"/>
</dbReference>
<evidence type="ECO:0000313" key="2">
    <source>
        <dbReference type="EMBL" id="CAF4385629.1"/>
    </source>
</evidence>
<dbReference type="AlphaFoldDB" id="A0A820N725"/>
<dbReference type="Gene3D" id="3.10.10.10">
    <property type="entry name" value="HIV Type 1 Reverse Transcriptase, subunit A, domain 1"/>
    <property type="match status" value="1"/>
</dbReference>
<gene>
    <name evidence="2" type="ORF">UXM345_LOCUS37620</name>
</gene>
<dbReference type="InterPro" id="IPR043502">
    <property type="entry name" value="DNA/RNA_pol_sf"/>
</dbReference>
<dbReference type="Pfam" id="PF00078">
    <property type="entry name" value="RVT_1"/>
    <property type="match status" value="1"/>
</dbReference>
<dbReference type="PROSITE" id="PS50878">
    <property type="entry name" value="RT_POL"/>
    <property type="match status" value="1"/>
</dbReference>
<protein>
    <recommendedName>
        <fullName evidence="1">Reverse transcriptase domain-containing protein</fullName>
    </recommendedName>
</protein>
<evidence type="ECO:0000313" key="3">
    <source>
        <dbReference type="Proteomes" id="UP000663842"/>
    </source>
</evidence>
<evidence type="ECO:0000259" key="1">
    <source>
        <dbReference type="PROSITE" id="PS50878"/>
    </source>
</evidence>
<feature type="non-terminal residue" evidence="2">
    <location>
        <position position="266"/>
    </location>
</feature>
<dbReference type="SUPFAM" id="SSF56672">
    <property type="entry name" value="DNA/RNA polymerases"/>
    <property type="match status" value="1"/>
</dbReference>
<dbReference type="FunFam" id="3.30.70.270:FF:000020">
    <property type="entry name" value="Transposon Tf2-6 polyprotein-like Protein"/>
    <property type="match status" value="1"/>
</dbReference>
<feature type="domain" description="Reverse transcriptase" evidence="1">
    <location>
        <begin position="2"/>
        <end position="181"/>
    </location>
</feature>
<dbReference type="CDD" id="cd01647">
    <property type="entry name" value="RT_LTR"/>
    <property type="match status" value="1"/>
</dbReference>
<dbReference type="PANTHER" id="PTHR33064:SF37">
    <property type="entry name" value="RIBONUCLEASE H"/>
    <property type="match status" value="1"/>
</dbReference>
<reference evidence="2" key="1">
    <citation type="submission" date="2021-02" db="EMBL/GenBank/DDBJ databases">
        <authorList>
            <person name="Nowell W R."/>
        </authorList>
    </citation>
    <scope>NUCLEOTIDE SEQUENCE</scope>
</reference>
<sequence length="266" mass="30475">MLNSGIISPSTSPWASPVVIVKKHDGSPRFCIDYRKLNSITQKDIYPLPRIDDVIERLNGSHIFSKIDLRSGYFQVPLDNEERNKTAFITHDGLWHFNRLPQGLKNSPSVFQRLMNNTLGSLRWDVCLAYLDDVVIYSRSFNQHLIDLDNICHVLHESNFKLNYNKCSFFQQEISFLGHKISAAGCSPNDDNVRAILQFPVPKSSKAAHSFLQMVGFYRKFIPRFAQISSSLNKFTRKGFSFIWTETEETSFNHLKDAITSPAVLI</sequence>
<comment type="caution">
    <text evidence="2">The sequence shown here is derived from an EMBL/GenBank/DDBJ whole genome shotgun (WGS) entry which is preliminary data.</text>
</comment>